<reference evidence="1" key="2">
    <citation type="submission" date="2022-06" db="EMBL/GenBank/DDBJ databases">
        <title>Thermospira aquatica gen. nov., sp. nov.</title>
        <authorList>
            <person name="Ben Ali Gam Z."/>
            <person name="Labat M."/>
        </authorList>
    </citation>
    <scope>NUCLEOTIDE SEQUENCE</scope>
    <source>
        <strain evidence="1">F1F22</strain>
    </source>
</reference>
<proteinExistence type="predicted"/>
<evidence type="ECO:0000313" key="1">
    <source>
        <dbReference type="EMBL" id="URA10666.1"/>
    </source>
</evidence>
<keyword evidence="2" id="KW-1185">Reference proteome</keyword>
<reference evidence="1" key="1">
    <citation type="submission" date="2021-04" db="EMBL/GenBank/DDBJ databases">
        <authorList>
            <person name="Postec A."/>
        </authorList>
    </citation>
    <scope>NUCLEOTIDE SEQUENCE</scope>
    <source>
        <strain evidence="1">F1F22</strain>
    </source>
</reference>
<dbReference type="Proteomes" id="UP001056539">
    <property type="component" value="Chromosome"/>
</dbReference>
<dbReference type="KEGG" id="taqu:KDW03_02350"/>
<dbReference type="AlphaFoldDB" id="A0AAX3BGU1"/>
<dbReference type="RefSeq" id="WP_271435792.1">
    <property type="nucleotide sequence ID" value="NZ_CP073355.1"/>
</dbReference>
<gene>
    <name evidence="1" type="ORF">KDW03_02350</name>
</gene>
<name>A0AAX3BGU1_9SPIR</name>
<accession>A0AAX3BGU1</accession>
<organism evidence="1 2">
    <name type="scientific">Thermospira aquatica</name>
    <dbReference type="NCBI Taxonomy" id="2828656"/>
    <lineage>
        <taxon>Bacteria</taxon>
        <taxon>Pseudomonadati</taxon>
        <taxon>Spirochaetota</taxon>
        <taxon>Spirochaetia</taxon>
        <taxon>Brevinematales</taxon>
        <taxon>Thermospiraceae</taxon>
        <taxon>Thermospira</taxon>
    </lineage>
</organism>
<sequence length="611" mass="66378">MAFTKCYSISNGQWQWQWNAYDWDNLLKSTTMGLASGFAAGGAGGFLGGIYSGGGLAFLDKKGSLAMAANVSLFYAGKLDNFANTIGSIAGEAVHYAWGGNFRISLGGGVGIGFTTNGQIVNDTSGGIGLVNLVDAMGSLNYVGFQAANVNGGDKGLSRISYVNMGYLSGDMQNMKTAMDVINDKKRIEFNLEGEGNYGYAGEDNRTIHLNREAILADDDAELRAKLAHYTATVMHEGLHLDQHAWLAANGLEADDITLERMAYEQSTKTLALLNLRFGLNVGGSKYEDVAMAGAYFALTGDSDTLDMSGRSLKVKVDGKTTNVTIEDWTNTAKGRSNCIEGMAKALGVTPDKVLEALKRTGHYKGMSDEQIAKSLKVGETLVVRDGRVMTEEEAKGIDFGGLFNGMKSLLNKSLEWMTGLFRGKSTDLDSKLVSTLLSDVVGKPYYKGGGQMEYYPGSDGYPPKQLVNPDGSWAYFDCVGGVMYSIRKVSGLDIPPMGVNVLYSQSWLISVDEKDIREGVLGFYDYTKKGYNEGYWDHVFTIQGKDSNGQWLIITSSSSATQGGPEFVHGKTVSNRPLGGYNRHHEKKYGAIIKYKYIDWSKLSNMYTNN</sequence>
<evidence type="ECO:0000313" key="2">
    <source>
        <dbReference type="Proteomes" id="UP001056539"/>
    </source>
</evidence>
<dbReference type="EMBL" id="CP073355">
    <property type="protein sequence ID" value="URA10666.1"/>
    <property type="molecule type" value="Genomic_DNA"/>
</dbReference>
<protein>
    <submittedName>
        <fullName evidence="1">Uncharacterized protein</fullName>
    </submittedName>
</protein>
<dbReference type="Gene3D" id="3.90.1720.10">
    <property type="entry name" value="endopeptidase domain like (from Nostoc punctiforme)"/>
    <property type="match status" value="1"/>
</dbReference>